<keyword evidence="3" id="KW-1185">Reference proteome</keyword>
<feature type="region of interest" description="Disordered" evidence="1">
    <location>
        <begin position="90"/>
        <end position="140"/>
    </location>
</feature>
<organism evidence="2 3">
    <name type="scientific">Nepenthes gracilis</name>
    <name type="common">Slender pitcher plant</name>
    <dbReference type="NCBI Taxonomy" id="150966"/>
    <lineage>
        <taxon>Eukaryota</taxon>
        <taxon>Viridiplantae</taxon>
        <taxon>Streptophyta</taxon>
        <taxon>Embryophyta</taxon>
        <taxon>Tracheophyta</taxon>
        <taxon>Spermatophyta</taxon>
        <taxon>Magnoliopsida</taxon>
        <taxon>eudicotyledons</taxon>
        <taxon>Gunneridae</taxon>
        <taxon>Pentapetalae</taxon>
        <taxon>Caryophyllales</taxon>
        <taxon>Nepenthaceae</taxon>
        <taxon>Nepenthes</taxon>
    </lineage>
</organism>
<name>A0AAD3XRP2_NEPGR</name>
<sequence length="140" mass="15174">MFFGVDYGAFWRGFSERLGQVSREDFQSGLRCFLERIFEDVGACSAESYSSNSCQTSWKGKTVSTLPSELGEVYNYDALTINQIQLQNNTAKSSRGVLPSSKTQRPQATAASLMPGSSITQPKEESTGLASTQPPPADSA</sequence>
<comment type="caution">
    <text evidence="2">The sequence shown here is derived from an EMBL/GenBank/DDBJ whole genome shotgun (WGS) entry which is preliminary data.</text>
</comment>
<accession>A0AAD3XRP2</accession>
<dbReference type="Proteomes" id="UP001279734">
    <property type="component" value="Unassembled WGS sequence"/>
</dbReference>
<dbReference type="EMBL" id="BSYO01000013">
    <property type="protein sequence ID" value="GMH14011.1"/>
    <property type="molecule type" value="Genomic_DNA"/>
</dbReference>
<reference evidence="2" key="1">
    <citation type="submission" date="2023-05" db="EMBL/GenBank/DDBJ databases">
        <title>Nepenthes gracilis genome sequencing.</title>
        <authorList>
            <person name="Fukushima K."/>
        </authorList>
    </citation>
    <scope>NUCLEOTIDE SEQUENCE</scope>
    <source>
        <strain evidence="2">SING2019-196</strain>
    </source>
</reference>
<evidence type="ECO:0000313" key="3">
    <source>
        <dbReference type="Proteomes" id="UP001279734"/>
    </source>
</evidence>
<dbReference type="AlphaFoldDB" id="A0AAD3XRP2"/>
<evidence type="ECO:0000256" key="1">
    <source>
        <dbReference type="SAM" id="MobiDB-lite"/>
    </source>
</evidence>
<feature type="compositionally biased region" description="Polar residues" evidence="1">
    <location>
        <begin position="100"/>
        <end position="121"/>
    </location>
</feature>
<gene>
    <name evidence="2" type="ORF">Nepgr_015852</name>
</gene>
<proteinExistence type="predicted"/>
<protein>
    <submittedName>
        <fullName evidence="2">Uncharacterized protein</fullName>
    </submittedName>
</protein>
<evidence type="ECO:0000313" key="2">
    <source>
        <dbReference type="EMBL" id="GMH14011.1"/>
    </source>
</evidence>